<keyword evidence="1" id="KW-0067">ATP-binding</keyword>
<protein>
    <submittedName>
        <fullName evidence="1">ATP-binding protein</fullName>
    </submittedName>
</protein>
<keyword evidence="1" id="KW-0547">Nucleotide-binding</keyword>
<proteinExistence type="predicted"/>
<dbReference type="Proteomes" id="UP000681794">
    <property type="component" value="Chromosome"/>
</dbReference>
<gene>
    <name evidence="1" type="ORF">KM842_09440</name>
</gene>
<accession>A0ACD1E0T0</accession>
<evidence type="ECO:0000313" key="2">
    <source>
        <dbReference type="Proteomes" id="UP000681794"/>
    </source>
</evidence>
<dbReference type="EMBL" id="CP076544">
    <property type="protein sequence ID" value="QWS32514.1"/>
    <property type="molecule type" value="Genomic_DNA"/>
</dbReference>
<name>A0ACD1E0T0_9MICO</name>
<sequence>MNAHASIDVPAVPTSLDVVQDTFARWWDGLGIDDPQRRFRFETALVEIAANVIEHTRRADTGHGRRFMLDLGAEDDELVAVLSDNGMPVDIDLSAVTMADPEDEGGRGLALAIAALDRLEHRHEGGRNVWTLVCAR</sequence>
<reference evidence="1" key="1">
    <citation type="submission" date="2021-06" db="EMBL/GenBank/DDBJ databases">
        <authorList>
            <person name="Ellington A.J."/>
            <person name="Bryan N.C."/>
            <person name="Christner B.C."/>
            <person name="Reisch C.R."/>
        </authorList>
    </citation>
    <scope>NUCLEOTIDE SEQUENCE</scope>
    <source>
        <strain evidence="1">L6-1</strain>
    </source>
</reference>
<keyword evidence="2" id="KW-1185">Reference proteome</keyword>
<organism evidence="1 2">
    <name type="scientific">Curtobacterium aetherium</name>
    <dbReference type="NCBI Taxonomy" id="2841594"/>
    <lineage>
        <taxon>Bacteria</taxon>
        <taxon>Bacillati</taxon>
        <taxon>Actinomycetota</taxon>
        <taxon>Actinomycetes</taxon>
        <taxon>Micrococcales</taxon>
        <taxon>Microbacteriaceae</taxon>
        <taxon>Curtobacterium</taxon>
    </lineage>
</organism>
<evidence type="ECO:0000313" key="1">
    <source>
        <dbReference type="EMBL" id="QWS32514.1"/>
    </source>
</evidence>